<dbReference type="STRING" id="1798664.A3C93_04865"/>
<dbReference type="SUPFAM" id="SSF48256">
    <property type="entry name" value="Citrate synthase"/>
    <property type="match status" value="1"/>
</dbReference>
<dbReference type="EMBL" id="MHLO01000018">
    <property type="protein sequence ID" value="OGZ12479.1"/>
    <property type="molecule type" value="Genomic_DNA"/>
</dbReference>
<dbReference type="InterPro" id="IPR002020">
    <property type="entry name" value="Citrate_synthase"/>
</dbReference>
<dbReference type="AlphaFoldDB" id="A0A1G2DFU9"/>
<dbReference type="Proteomes" id="UP000178636">
    <property type="component" value="Unassembled WGS sequence"/>
</dbReference>
<evidence type="ECO:0000256" key="2">
    <source>
        <dbReference type="ARBA" id="ARBA00010566"/>
    </source>
</evidence>
<organism evidence="5 6">
    <name type="scientific">Candidatus Lloydbacteria bacterium RIFCSPHIGHO2_02_FULL_54_17</name>
    <dbReference type="NCBI Taxonomy" id="1798664"/>
    <lineage>
        <taxon>Bacteria</taxon>
        <taxon>Candidatus Lloydiibacteriota</taxon>
    </lineage>
</organism>
<gene>
    <name evidence="5" type="ORF">A3C93_04865</name>
</gene>
<evidence type="ECO:0000313" key="6">
    <source>
        <dbReference type="Proteomes" id="UP000178636"/>
    </source>
</evidence>
<evidence type="ECO:0000256" key="4">
    <source>
        <dbReference type="ARBA" id="ARBA00022679"/>
    </source>
</evidence>
<sequence>MVRVVRHENEVALWGDTPLLERVREGTFTDMLFELFSERTPTKNEAELFDLLLKLSLDHGDGTPSAKKTIAATKNGAPMGRAVGVGVSAINGSHGGATEPAMRLFYDIATGKTDAKKAVSAMMERGERVPGFGHRLYTKDSRAELIMESTGSLGFSKKYTDIARAVEGALAEIFKERSDYKNPSGVASSQAPAEHAPGKVLPLNIDGAIAAALCTIEWKPEVSTAVFIAARSAGLCAHHLQNKEEQEKKTTP</sequence>
<dbReference type="InterPro" id="IPR016143">
    <property type="entry name" value="Citrate_synth-like_sm_a-sub"/>
</dbReference>
<dbReference type="Gene3D" id="1.10.580.10">
    <property type="entry name" value="Citrate Synthase, domain 1"/>
    <property type="match status" value="1"/>
</dbReference>
<comment type="pathway">
    <text evidence="1">Carbohydrate metabolism; tricarboxylic acid cycle.</text>
</comment>
<keyword evidence="4" id="KW-0808">Transferase</keyword>
<dbReference type="GO" id="GO:0006099">
    <property type="term" value="P:tricarboxylic acid cycle"/>
    <property type="evidence" value="ECO:0007669"/>
    <property type="project" value="UniProtKB-UniPathway"/>
</dbReference>
<dbReference type="PANTHER" id="PTHR11739">
    <property type="entry name" value="CITRATE SYNTHASE"/>
    <property type="match status" value="1"/>
</dbReference>
<dbReference type="GO" id="GO:0005975">
    <property type="term" value="P:carbohydrate metabolic process"/>
    <property type="evidence" value="ECO:0007669"/>
    <property type="project" value="TreeGrafter"/>
</dbReference>
<comment type="caution">
    <text evidence="5">The sequence shown here is derived from an EMBL/GenBank/DDBJ whole genome shotgun (WGS) entry which is preliminary data.</text>
</comment>
<dbReference type="Gene3D" id="1.10.230.10">
    <property type="entry name" value="Cytochrome P450-Terp, domain 2"/>
    <property type="match status" value="1"/>
</dbReference>
<dbReference type="GO" id="GO:0005829">
    <property type="term" value="C:cytosol"/>
    <property type="evidence" value="ECO:0007669"/>
    <property type="project" value="TreeGrafter"/>
</dbReference>
<evidence type="ECO:0000313" key="5">
    <source>
        <dbReference type="EMBL" id="OGZ12479.1"/>
    </source>
</evidence>
<dbReference type="EC" id="2.3.3.16" evidence="3"/>
<comment type="similarity">
    <text evidence="2">Belongs to the citrate synthase family.</text>
</comment>
<name>A0A1G2DFU9_9BACT</name>
<dbReference type="PANTHER" id="PTHR11739:SF4">
    <property type="entry name" value="CITRATE SYNTHASE, PEROXISOMAL"/>
    <property type="match status" value="1"/>
</dbReference>
<accession>A0A1G2DFU9</accession>
<dbReference type="InterPro" id="IPR036969">
    <property type="entry name" value="Citrate_synthase_sf"/>
</dbReference>
<proteinExistence type="inferred from homology"/>
<dbReference type="Pfam" id="PF00285">
    <property type="entry name" value="Citrate_synt"/>
    <property type="match status" value="1"/>
</dbReference>
<reference evidence="5 6" key="1">
    <citation type="journal article" date="2016" name="Nat. Commun.">
        <title>Thousands of microbial genomes shed light on interconnected biogeochemical processes in an aquifer system.</title>
        <authorList>
            <person name="Anantharaman K."/>
            <person name="Brown C.T."/>
            <person name="Hug L.A."/>
            <person name="Sharon I."/>
            <person name="Castelle C.J."/>
            <person name="Probst A.J."/>
            <person name="Thomas B.C."/>
            <person name="Singh A."/>
            <person name="Wilkins M.J."/>
            <person name="Karaoz U."/>
            <person name="Brodie E.L."/>
            <person name="Williams K.H."/>
            <person name="Hubbard S.S."/>
            <person name="Banfield J.F."/>
        </authorList>
    </citation>
    <scope>NUCLEOTIDE SEQUENCE [LARGE SCALE GENOMIC DNA]</scope>
</reference>
<dbReference type="InterPro" id="IPR016142">
    <property type="entry name" value="Citrate_synth-like_lrg_a-sub"/>
</dbReference>
<evidence type="ECO:0000256" key="3">
    <source>
        <dbReference type="ARBA" id="ARBA00012972"/>
    </source>
</evidence>
<dbReference type="GO" id="GO:0036440">
    <property type="term" value="F:citrate synthase activity"/>
    <property type="evidence" value="ECO:0007669"/>
    <property type="project" value="UniProtKB-EC"/>
</dbReference>
<protein>
    <recommendedName>
        <fullName evidence="3">citrate synthase (unknown stereospecificity)</fullName>
        <ecNumber evidence="3">2.3.3.16</ecNumber>
    </recommendedName>
</protein>
<evidence type="ECO:0000256" key="1">
    <source>
        <dbReference type="ARBA" id="ARBA00005163"/>
    </source>
</evidence>
<dbReference type="UniPathway" id="UPA00223"/>